<evidence type="ECO:0000256" key="3">
    <source>
        <dbReference type="ARBA" id="ARBA00022989"/>
    </source>
</evidence>
<feature type="transmembrane region" description="Helical" evidence="5">
    <location>
        <begin position="331"/>
        <end position="353"/>
    </location>
</feature>
<dbReference type="EMBL" id="JACHGW010000003">
    <property type="protein sequence ID" value="MBB6051505.1"/>
    <property type="molecule type" value="Genomic_DNA"/>
</dbReference>
<feature type="transmembrane region" description="Helical" evidence="5">
    <location>
        <begin position="365"/>
        <end position="384"/>
    </location>
</feature>
<evidence type="ECO:0000256" key="2">
    <source>
        <dbReference type="ARBA" id="ARBA00022692"/>
    </source>
</evidence>
<sequence length="418" mass="44973">MSLRWVLVGMLFLASVLNYVDRQTLAILAPTIQKDLGMTDPQYAAVNNFFLVAYTISYLVSGRLTDKLGPRKALSLYISFWSVANMLTGLARSMASLSAFRFLLGLGEAGNWTTAPKLVSEWFTAKERGLAVGIYTLGATIGATIAPPLILWLASTGHWQNAFFATGAAGLVWLVPWLLVYKSNLSPSPSPGRSYLTGKGEPEGDCLPPFPAKNERPGEEGWGGEVALWKQPVLWSLLLARLLTDPLWYFIQSWLAKYLVAERGLTQQQVSITWVVFLAADFGALGGGWLSGVLIKRGMPTVAGRLRVMLLCACLTPLTALIVLAPTVNAALAFAMVVTLAHMAWMINGSTLVTDLVPKDKLATVFGLVAAGSTLGGLLMNSLVGNTVGAFGYRPTFFALSGLHLCAFALLSVALKKK</sequence>
<evidence type="ECO:0000256" key="5">
    <source>
        <dbReference type="SAM" id="Phobius"/>
    </source>
</evidence>
<feature type="transmembrane region" description="Helical" evidence="5">
    <location>
        <begin position="73"/>
        <end position="95"/>
    </location>
</feature>
<dbReference type="Proteomes" id="UP000520814">
    <property type="component" value="Unassembled WGS sequence"/>
</dbReference>
<organism evidence="7 8">
    <name type="scientific">Armatimonas rosea</name>
    <dbReference type="NCBI Taxonomy" id="685828"/>
    <lineage>
        <taxon>Bacteria</taxon>
        <taxon>Bacillati</taxon>
        <taxon>Armatimonadota</taxon>
        <taxon>Armatimonadia</taxon>
        <taxon>Armatimonadales</taxon>
        <taxon>Armatimonadaceae</taxon>
        <taxon>Armatimonas</taxon>
    </lineage>
</organism>
<feature type="domain" description="Major facilitator superfamily (MFS) profile" evidence="6">
    <location>
        <begin position="7"/>
        <end position="418"/>
    </location>
</feature>
<dbReference type="Gene3D" id="1.20.1250.20">
    <property type="entry name" value="MFS general substrate transporter like domains"/>
    <property type="match status" value="2"/>
</dbReference>
<keyword evidence="3 5" id="KW-1133">Transmembrane helix</keyword>
<dbReference type="AlphaFoldDB" id="A0A7W9SSD1"/>
<evidence type="ECO:0000313" key="8">
    <source>
        <dbReference type="Proteomes" id="UP000520814"/>
    </source>
</evidence>
<evidence type="ECO:0000259" key="6">
    <source>
        <dbReference type="PROSITE" id="PS50850"/>
    </source>
</evidence>
<feature type="transmembrane region" description="Helical" evidence="5">
    <location>
        <begin position="306"/>
        <end position="325"/>
    </location>
</feature>
<feature type="transmembrane region" description="Helical" evidence="5">
    <location>
        <begin position="42"/>
        <end position="61"/>
    </location>
</feature>
<dbReference type="PROSITE" id="PS50850">
    <property type="entry name" value="MFS"/>
    <property type="match status" value="1"/>
</dbReference>
<gene>
    <name evidence="7" type="ORF">HNQ39_003315</name>
</gene>
<proteinExistence type="predicted"/>
<dbReference type="PANTHER" id="PTHR11662">
    <property type="entry name" value="SOLUTE CARRIER FAMILY 17"/>
    <property type="match status" value="1"/>
</dbReference>
<dbReference type="PIRSF" id="PIRSF002808">
    <property type="entry name" value="Hexose_phosphate_transp"/>
    <property type="match status" value="1"/>
</dbReference>
<evidence type="ECO:0000256" key="1">
    <source>
        <dbReference type="ARBA" id="ARBA00004651"/>
    </source>
</evidence>
<dbReference type="InterPro" id="IPR000849">
    <property type="entry name" value="Sugar_P_transporter"/>
</dbReference>
<evidence type="ECO:0000313" key="7">
    <source>
        <dbReference type="EMBL" id="MBB6051505.1"/>
    </source>
</evidence>
<dbReference type="CDD" id="cd17319">
    <property type="entry name" value="MFS_ExuT_GudP_like"/>
    <property type="match status" value="1"/>
</dbReference>
<feature type="transmembrane region" description="Helical" evidence="5">
    <location>
        <begin position="132"/>
        <end position="154"/>
    </location>
</feature>
<dbReference type="Pfam" id="PF07690">
    <property type="entry name" value="MFS_1"/>
    <property type="match status" value="1"/>
</dbReference>
<dbReference type="RefSeq" id="WP_184198585.1">
    <property type="nucleotide sequence ID" value="NZ_JACHGW010000003.1"/>
</dbReference>
<keyword evidence="2 5" id="KW-0812">Transmembrane</keyword>
<dbReference type="InterPro" id="IPR020846">
    <property type="entry name" value="MFS_dom"/>
</dbReference>
<keyword evidence="4 5" id="KW-0472">Membrane</keyword>
<accession>A0A7W9SSD1</accession>
<evidence type="ECO:0000256" key="4">
    <source>
        <dbReference type="ARBA" id="ARBA00023136"/>
    </source>
</evidence>
<feature type="transmembrane region" description="Helical" evidence="5">
    <location>
        <begin position="272"/>
        <end position="294"/>
    </location>
</feature>
<comment type="caution">
    <text evidence="7">The sequence shown here is derived from an EMBL/GenBank/DDBJ whole genome shotgun (WGS) entry which is preliminary data.</text>
</comment>
<keyword evidence="8" id="KW-1185">Reference proteome</keyword>
<dbReference type="SUPFAM" id="SSF103473">
    <property type="entry name" value="MFS general substrate transporter"/>
    <property type="match status" value="1"/>
</dbReference>
<reference evidence="7 8" key="1">
    <citation type="submission" date="2020-08" db="EMBL/GenBank/DDBJ databases">
        <title>Genomic Encyclopedia of Type Strains, Phase IV (KMG-IV): sequencing the most valuable type-strain genomes for metagenomic binning, comparative biology and taxonomic classification.</title>
        <authorList>
            <person name="Goeker M."/>
        </authorList>
    </citation>
    <scope>NUCLEOTIDE SEQUENCE [LARGE SCALE GENOMIC DNA]</scope>
    <source>
        <strain evidence="7 8">DSM 23562</strain>
    </source>
</reference>
<feature type="transmembrane region" description="Helical" evidence="5">
    <location>
        <begin position="396"/>
        <end position="415"/>
    </location>
</feature>
<feature type="transmembrane region" description="Helical" evidence="5">
    <location>
        <begin position="161"/>
        <end position="180"/>
    </location>
</feature>
<comment type="subcellular location">
    <subcellularLocation>
        <location evidence="1">Cell membrane</location>
        <topology evidence="1">Multi-pass membrane protein</topology>
    </subcellularLocation>
</comment>
<dbReference type="InterPro" id="IPR036259">
    <property type="entry name" value="MFS_trans_sf"/>
</dbReference>
<dbReference type="GO" id="GO:0015134">
    <property type="term" value="F:hexuronate transmembrane transporter activity"/>
    <property type="evidence" value="ECO:0007669"/>
    <property type="project" value="TreeGrafter"/>
</dbReference>
<dbReference type="InterPro" id="IPR011701">
    <property type="entry name" value="MFS"/>
</dbReference>
<name>A0A7W9SSD1_ARMRO</name>
<dbReference type="InterPro" id="IPR050382">
    <property type="entry name" value="MFS_Na/Anion_cotransporter"/>
</dbReference>
<dbReference type="GO" id="GO:0005886">
    <property type="term" value="C:plasma membrane"/>
    <property type="evidence" value="ECO:0007669"/>
    <property type="project" value="UniProtKB-SubCell"/>
</dbReference>
<protein>
    <submittedName>
        <fullName evidence="7">ACS family hexuronate transporter-like MFS transporter</fullName>
    </submittedName>
</protein>
<dbReference type="PANTHER" id="PTHR11662:SF285">
    <property type="entry name" value="HEXURONATE TRANSPORTER"/>
    <property type="match status" value="1"/>
</dbReference>